<dbReference type="PANTHER" id="PTHR35174:SF3">
    <property type="entry name" value="BLL7171 PROTEIN"/>
    <property type="match status" value="1"/>
</dbReference>
<dbReference type="InterPro" id="IPR005545">
    <property type="entry name" value="YCII"/>
</dbReference>
<dbReference type="PANTHER" id="PTHR35174">
    <property type="entry name" value="BLL7171 PROTEIN-RELATED"/>
    <property type="match status" value="1"/>
</dbReference>
<dbReference type="SUPFAM" id="SSF54909">
    <property type="entry name" value="Dimeric alpha+beta barrel"/>
    <property type="match status" value="1"/>
</dbReference>
<reference evidence="3 4" key="1">
    <citation type="submission" date="2020-07" db="EMBL/GenBank/DDBJ databases">
        <title>Sequencing the genomes of 1000 actinobacteria strains.</title>
        <authorList>
            <person name="Klenk H.-P."/>
        </authorList>
    </citation>
    <scope>NUCLEOTIDE SEQUENCE [LARGE SCALE GENOMIC DNA]</scope>
    <source>
        <strain evidence="3 4">DSM 23987</strain>
    </source>
</reference>
<sequence>MRYVVLIAYEPGGWAEASHEVRQQHVDAHHAFERYVDEHGRRLSSAALSDADLATTIRRDGGGSDVVTDGPFVELAEQIGGYYDVELPDLDAAITAGRLLPRAYTVEIRSVVGVEGYESL</sequence>
<evidence type="ECO:0000259" key="2">
    <source>
        <dbReference type="Pfam" id="PF03795"/>
    </source>
</evidence>
<dbReference type="Proteomes" id="UP000573599">
    <property type="component" value="Unassembled WGS sequence"/>
</dbReference>
<dbReference type="AlphaFoldDB" id="A0A852WE96"/>
<evidence type="ECO:0000313" key="4">
    <source>
        <dbReference type="Proteomes" id="UP000573599"/>
    </source>
</evidence>
<protein>
    <recommendedName>
        <fullName evidence="2">YCII-related domain-containing protein</fullName>
    </recommendedName>
</protein>
<comment type="caution">
    <text evidence="3">The sequence shown here is derived from an EMBL/GenBank/DDBJ whole genome shotgun (WGS) entry which is preliminary data.</text>
</comment>
<dbReference type="RefSeq" id="WP_179421444.1">
    <property type="nucleotide sequence ID" value="NZ_JACCAB010000001.1"/>
</dbReference>
<keyword evidence="4" id="KW-1185">Reference proteome</keyword>
<evidence type="ECO:0000256" key="1">
    <source>
        <dbReference type="ARBA" id="ARBA00007689"/>
    </source>
</evidence>
<dbReference type="InterPro" id="IPR011008">
    <property type="entry name" value="Dimeric_a/b-barrel"/>
</dbReference>
<proteinExistence type="inferred from homology"/>
<dbReference type="Pfam" id="PF03795">
    <property type="entry name" value="YCII"/>
    <property type="match status" value="1"/>
</dbReference>
<dbReference type="Gene3D" id="3.30.70.1060">
    <property type="entry name" value="Dimeric alpha+beta barrel"/>
    <property type="match status" value="1"/>
</dbReference>
<accession>A0A852WE96</accession>
<evidence type="ECO:0000313" key="3">
    <source>
        <dbReference type="EMBL" id="NYG07050.1"/>
    </source>
</evidence>
<gene>
    <name evidence="3" type="ORF">BJ986_001537</name>
</gene>
<dbReference type="EMBL" id="JACCAB010000001">
    <property type="protein sequence ID" value="NYG07050.1"/>
    <property type="molecule type" value="Genomic_DNA"/>
</dbReference>
<feature type="domain" description="YCII-related" evidence="2">
    <location>
        <begin position="1"/>
        <end position="104"/>
    </location>
</feature>
<comment type="similarity">
    <text evidence="1">Belongs to the YciI family.</text>
</comment>
<name>A0A852WE96_9MICO</name>
<organism evidence="3 4">
    <name type="scientific">Pedococcus badiiscoriae</name>
    <dbReference type="NCBI Taxonomy" id="642776"/>
    <lineage>
        <taxon>Bacteria</taxon>
        <taxon>Bacillati</taxon>
        <taxon>Actinomycetota</taxon>
        <taxon>Actinomycetes</taxon>
        <taxon>Micrococcales</taxon>
        <taxon>Intrasporangiaceae</taxon>
        <taxon>Pedococcus</taxon>
    </lineage>
</organism>